<evidence type="ECO:0000313" key="5">
    <source>
        <dbReference type="EMBL" id="UYQ73051.1"/>
    </source>
</evidence>
<dbReference type="CDD" id="cd11715">
    <property type="entry name" value="THUMP_AdoMetMT"/>
    <property type="match status" value="1"/>
</dbReference>
<dbReference type="Pfam" id="PF22020">
    <property type="entry name" value="RlmL_1st"/>
    <property type="match status" value="1"/>
</dbReference>
<keyword evidence="2" id="KW-0808">Transferase</keyword>
<dbReference type="PANTHER" id="PTHR47313">
    <property type="entry name" value="RIBOSOMAL RNA LARGE SUBUNIT METHYLTRANSFERASE K/L"/>
    <property type="match status" value="1"/>
</dbReference>
<keyword evidence="1 5" id="KW-0489">Methyltransferase</keyword>
<dbReference type="Gene3D" id="3.30.2130.30">
    <property type="match status" value="1"/>
</dbReference>
<dbReference type="InterPro" id="IPR029063">
    <property type="entry name" value="SAM-dependent_MTases_sf"/>
</dbReference>
<dbReference type="InterPro" id="IPR054170">
    <property type="entry name" value="RlmL_1st"/>
</dbReference>
<name>A0ABY6IR00_9HYPH</name>
<protein>
    <submittedName>
        <fullName evidence="5">Class I SAM-dependent RNA methyltransferase</fullName>
    </submittedName>
</protein>
<dbReference type="PRINTS" id="PR00507">
    <property type="entry name" value="N12N6MTFRASE"/>
</dbReference>
<proteinExistence type="predicted"/>
<evidence type="ECO:0000256" key="2">
    <source>
        <dbReference type="ARBA" id="ARBA00022679"/>
    </source>
</evidence>
<dbReference type="PROSITE" id="PS01261">
    <property type="entry name" value="UPF0020"/>
    <property type="match status" value="1"/>
</dbReference>
<dbReference type="PROSITE" id="PS00092">
    <property type="entry name" value="N6_MTASE"/>
    <property type="match status" value="1"/>
</dbReference>
<dbReference type="GO" id="GO:0008168">
    <property type="term" value="F:methyltransferase activity"/>
    <property type="evidence" value="ECO:0007669"/>
    <property type="project" value="UniProtKB-KW"/>
</dbReference>
<dbReference type="Pfam" id="PF01170">
    <property type="entry name" value="UPF0020"/>
    <property type="match status" value="1"/>
</dbReference>
<dbReference type="GO" id="GO:0032259">
    <property type="term" value="P:methylation"/>
    <property type="evidence" value="ECO:0007669"/>
    <property type="project" value="UniProtKB-KW"/>
</dbReference>
<organism evidence="5 6">
    <name type="scientific">Pelagibacterium flavum</name>
    <dbReference type="NCBI Taxonomy" id="2984530"/>
    <lineage>
        <taxon>Bacteria</taxon>
        <taxon>Pseudomonadati</taxon>
        <taxon>Pseudomonadota</taxon>
        <taxon>Alphaproteobacteria</taxon>
        <taxon>Hyphomicrobiales</taxon>
        <taxon>Devosiaceae</taxon>
        <taxon>Pelagibacterium</taxon>
    </lineage>
</organism>
<keyword evidence="6" id="KW-1185">Reference proteome</keyword>
<dbReference type="InterPro" id="IPR053943">
    <property type="entry name" value="RlmKL-like_Mtase_CS"/>
</dbReference>
<feature type="domain" description="Ribosomal RNA large subunit methyltransferase K/L-like methyltransferase" evidence="3">
    <location>
        <begin position="162"/>
        <end position="343"/>
    </location>
</feature>
<evidence type="ECO:0000259" key="3">
    <source>
        <dbReference type="Pfam" id="PF01170"/>
    </source>
</evidence>
<dbReference type="InterPro" id="IPR000241">
    <property type="entry name" value="RlmKL-like_Mtase"/>
</dbReference>
<gene>
    <name evidence="5" type="ORF">OF122_04610</name>
</gene>
<dbReference type="Gene3D" id="3.40.50.150">
    <property type="entry name" value="Vaccinia Virus protein VP39"/>
    <property type="match status" value="1"/>
</dbReference>
<dbReference type="RefSeq" id="WP_264226643.1">
    <property type="nucleotide sequence ID" value="NZ_CP107716.1"/>
</dbReference>
<reference evidence="5" key="1">
    <citation type="submission" date="2022-10" db="EMBL/GenBank/DDBJ databases">
        <title>YIM 151497 complete genome.</title>
        <authorList>
            <person name="Chen X."/>
        </authorList>
    </citation>
    <scope>NUCLEOTIDE SEQUENCE</scope>
    <source>
        <strain evidence="5">YIM 151497</strain>
    </source>
</reference>
<feature type="domain" description="RlmL ferredoxin-like" evidence="4">
    <location>
        <begin position="8"/>
        <end position="62"/>
    </location>
</feature>
<dbReference type="PANTHER" id="PTHR47313:SF1">
    <property type="entry name" value="RIBOSOMAL RNA LARGE SUBUNIT METHYLTRANSFERASE K_L"/>
    <property type="match status" value="1"/>
</dbReference>
<dbReference type="EMBL" id="CP107716">
    <property type="protein sequence ID" value="UYQ73051.1"/>
    <property type="molecule type" value="Genomic_DNA"/>
</dbReference>
<dbReference type="Proteomes" id="UP001163882">
    <property type="component" value="Chromosome"/>
</dbReference>
<evidence type="ECO:0000256" key="1">
    <source>
        <dbReference type="ARBA" id="ARBA00022603"/>
    </source>
</evidence>
<accession>A0ABY6IR00</accession>
<sequence length="370" mass="40003">MDKDHFPIFLVTTPGLETALCSEAHELGFSDPKPVMGGVEISGGWSEVWRANLELRGAGRVLVRIDSFRASHLAQLDKRSRAVAWGHVLRNDVPVRVEASCRKSKIYHSGAAAERVEKAIAQELGAPIQSDAAVRVLVRIDNDLCTISIDTSGEGLHRRGHKLEVNKAPMRETTAALLLRECGYSGNEPVLDPMCGSGTFVIEAAEWALGLKPGRARGFAFEHLARFNPDAWMAMKAQSGSSTSPFLFCGSDRDAGAIRMSLANADRAGVSSVTRFAQTPINELEPPKGPVGLVIVNPPYGLRIGDRKKLYPLYGALGTVMRTRFSGWRLGLVTADPALARATGLIFEKTGSSIDNNGVRIALYKTGILQ</sequence>
<dbReference type="InterPro" id="IPR002052">
    <property type="entry name" value="DNA_methylase_N6_adenine_CS"/>
</dbReference>
<evidence type="ECO:0000313" key="6">
    <source>
        <dbReference type="Proteomes" id="UP001163882"/>
    </source>
</evidence>
<evidence type="ECO:0000259" key="4">
    <source>
        <dbReference type="Pfam" id="PF22020"/>
    </source>
</evidence>
<dbReference type="SUPFAM" id="SSF53335">
    <property type="entry name" value="S-adenosyl-L-methionine-dependent methyltransferases"/>
    <property type="match status" value="1"/>
</dbReference>